<dbReference type="EMBL" id="LAZR01030650">
    <property type="protein sequence ID" value="KKL55970.1"/>
    <property type="molecule type" value="Genomic_DNA"/>
</dbReference>
<feature type="non-terminal residue" evidence="1">
    <location>
        <position position="44"/>
    </location>
</feature>
<comment type="caution">
    <text evidence="1">The sequence shown here is derived from an EMBL/GenBank/DDBJ whole genome shotgun (WGS) entry which is preliminary data.</text>
</comment>
<reference evidence="1" key="1">
    <citation type="journal article" date="2015" name="Nature">
        <title>Complex archaea that bridge the gap between prokaryotes and eukaryotes.</title>
        <authorList>
            <person name="Spang A."/>
            <person name="Saw J.H."/>
            <person name="Jorgensen S.L."/>
            <person name="Zaremba-Niedzwiedzka K."/>
            <person name="Martijn J."/>
            <person name="Lind A.E."/>
            <person name="van Eijk R."/>
            <person name="Schleper C."/>
            <person name="Guy L."/>
            <person name="Ettema T.J."/>
        </authorList>
    </citation>
    <scope>NUCLEOTIDE SEQUENCE</scope>
</reference>
<dbReference type="AlphaFoldDB" id="A0A0F9FFD3"/>
<gene>
    <name evidence="1" type="ORF">LCGC14_2250110</name>
</gene>
<evidence type="ECO:0000313" key="1">
    <source>
        <dbReference type="EMBL" id="KKL55970.1"/>
    </source>
</evidence>
<name>A0A0F9FFD3_9ZZZZ</name>
<sequence length="44" mass="5136">MLKPYMDKIKTLEYSKEESLPLLMNKGLKLSEGKYIHFLFSGDV</sequence>
<proteinExistence type="predicted"/>
<accession>A0A0F9FFD3</accession>
<organism evidence="1">
    <name type="scientific">marine sediment metagenome</name>
    <dbReference type="NCBI Taxonomy" id="412755"/>
    <lineage>
        <taxon>unclassified sequences</taxon>
        <taxon>metagenomes</taxon>
        <taxon>ecological metagenomes</taxon>
    </lineage>
</organism>
<protein>
    <submittedName>
        <fullName evidence="1">Uncharacterized protein</fullName>
    </submittedName>
</protein>